<evidence type="ECO:0000256" key="3">
    <source>
        <dbReference type="SAM" id="MobiDB-lite"/>
    </source>
</evidence>
<sequence length="426" mass="49622">MSRFIALLERRNLTKLHQFASEEHNDDDLCQFFHVEDWLSVARNVSSTELTPRRRSPSQRQRKASVLSFTDRYWGELDDTGILTQIFSYVDEDTLFRSVPRVNMLFYNAVHCSTKLWKSKLNSLFAEGNISYDDRYSNVNFGDVDQEDCLWLVDRLADKDNKDCLHHIMSRPKAGAVSPNSNLSIEEMEDLETLYLSSRPPPSVVVDARFMTKEQVSCLFWRQYYWKLSSQVQSCHFGLIVATQYPYVAKNSKELSFEAHEVLVVDGIAKKEGWWTAEDQEGNRGQIPSNYVVLLEDVKWKGVQFPSHGLARYMGIDIPKKRFRQSLYVPPRDDDDDSDWDDDEMTEESMQDTYEGSFYEEVEEREESDVFEYEDTNEEVQHPFNIHDNIDTRVKVCTELSSSSLERSFNFLSCVTNDTQNADGFK</sequence>
<dbReference type="InParanoid" id="A0A2P6N847"/>
<dbReference type="SUPFAM" id="SSF50044">
    <property type="entry name" value="SH3-domain"/>
    <property type="match status" value="1"/>
</dbReference>
<evidence type="ECO:0000313" key="6">
    <source>
        <dbReference type="Proteomes" id="UP000241769"/>
    </source>
</evidence>
<keyword evidence="1 2" id="KW-0728">SH3 domain</keyword>
<evidence type="ECO:0000256" key="1">
    <source>
        <dbReference type="ARBA" id="ARBA00022443"/>
    </source>
</evidence>
<evidence type="ECO:0000313" key="5">
    <source>
        <dbReference type="EMBL" id="PRP80123.1"/>
    </source>
</evidence>
<dbReference type="OrthoDB" id="9204160at2759"/>
<reference evidence="5 6" key="1">
    <citation type="journal article" date="2018" name="Genome Biol. Evol.">
        <title>Multiple Roots of Fruiting Body Formation in Amoebozoa.</title>
        <authorList>
            <person name="Hillmann F."/>
            <person name="Forbes G."/>
            <person name="Novohradska S."/>
            <person name="Ferling I."/>
            <person name="Riege K."/>
            <person name="Groth M."/>
            <person name="Westermann M."/>
            <person name="Marz M."/>
            <person name="Spaller T."/>
            <person name="Winckler T."/>
            <person name="Schaap P."/>
            <person name="Glockner G."/>
        </authorList>
    </citation>
    <scope>NUCLEOTIDE SEQUENCE [LARGE SCALE GENOMIC DNA]</scope>
    <source>
        <strain evidence="5 6">Jena</strain>
    </source>
</reference>
<protein>
    <recommendedName>
        <fullName evidence="4">SH3 domain-containing protein</fullName>
    </recommendedName>
</protein>
<dbReference type="Pfam" id="PF14604">
    <property type="entry name" value="SH3_9"/>
    <property type="match status" value="1"/>
</dbReference>
<feature type="domain" description="SH3" evidence="4">
    <location>
        <begin position="236"/>
        <end position="297"/>
    </location>
</feature>
<comment type="caution">
    <text evidence="5">The sequence shown here is derived from an EMBL/GenBank/DDBJ whole genome shotgun (WGS) entry which is preliminary data.</text>
</comment>
<evidence type="ECO:0000259" key="4">
    <source>
        <dbReference type="PROSITE" id="PS50002"/>
    </source>
</evidence>
<gene>
    <name evidence="5" type="ORF">PROFUN_12206</name>
</gene>
<dbReference type="InterPro" id="IPR001452">
    <property type="entry name" value="SH3_domain"/>
</dbReference>
<keyword evidence="6" id="KW-1185">Reference proteome</keyword>
<organism evidence="5 6">
    <name type="scientific">Planoprotostelium fungivorum</name>
    <dbReference type="NCBI Taxonomy" id="1890364"/>
    <lineage>
        <taxon>Eukaryota</taxon>
        <taxon>Amoebozoa</taxon>
        <taxon>Evosea</taxon>
        <taxon>Variosea</taxon>
        <taxon>Cavosteliida</taxon>
        <taxon>Cavosteliaceae</taxon>
        <taxon>Planoprotostelium</taxon>
    </lineage>
</organism>
<dbReference type="PROSITE" id="PS50002">
    <property type="entry name" value="SH3"/>
    <property type="match status" value="1"/>
</dbReference>
<name>A0A2P6N847_9EUKA</name>
<dbReference type="SMART" id="SM00326">
    <property type="entry name" value="SH3"/>
    <property type="match status" value="1"/>
</dbReference>
<dbReference type="Proteomes" id="UP000241769">
    <property type="component" value="Unassembled WGS sequence"/>
</dbReference>
<feature type="compositionally biased region" description="Acidic residues" evidence="3">
    <location>
        <begin position="333"/>
        <end position="350"/>
    </location>
</feature>
<dbReference type="EMBL" id="MDYQ01000160">
    <property type="protein sequence ID" value="PRP80123.1"/>
    <property type="molecule type" value="Genomic_DNA"/>
</dbReference>
<proteinExistence type="predicted"/>
<evidence type="ECO:0000256" key="2">
    <source>
        <dbReference type="PROSITE-ProRule" id="PRU00192"/>
    </source>
</evidence>
<feature type="region of interest" description="Disordered" evidence="3">
    <location>
        <begin position="328"/>
        <end position="351"/>
    </location>
</feature>
<dbReference type="AlphaFoldDB" id="A0A2P6N847"/>
<dbReference type="Gene3D" id="2.30.30.40">
    <property type="entry name" value="SH3 Domains"/>
    <property type="match status" value="1"/>
</dbReference>
<accession>A0A2P6N847</accession>
<dbReference type="InterPro" id="IPR036028">
    <property type="entry name" value="SH3-like_dom_sf"/>
</dbReference>